<keyword evidence="2 5" id="KW-0689">Ribosomal protein</keyword>
<protein>
    <recommendedName>
        <fullName evidence="4 5">Small ribosomal subunit protein uS9</fullName>
    </recommendedName>
</protein>
<accession>A0A1J5DZK6</accession>
<evidence type="ECO:0000256" key="3">
    <source>
        <dbReference type="ARBA" id="ARBA00023274"/>
    </source>
</evidence>
<proteinExistence type="inferred from homology"/>
<dbReference type="PANTHER" id="PTHR21569:SF1">
    <property type="entry name" value="SMALL RIBOSOMAL SUBUNIT PROTEIN US9M"/>
    <property type="match status" value="1"/>
</dbReference>
<dbReference type="STRING" id="1817895.AUJ95_07615"/>
<dbReference type="Pfam" id="PF00380">
    <property type="entry name" value="Ribosomal_S9"/>
    <property type="match status" value="1"/>
</dbReference>
<dbReference type="AlphaFoldDB" id="A0A1J5DZK6"/>
<evidence type="ECO:0000256" key="4">
    <source>
        <dbReference type="ARBA" id="ARBA00035259"/>
    </source>
</evidence>
<evidence type="ECO:0000313" key="7">
    <source>
        <dbReference type="EMBL" id="OIP37786.1"/>
    </source>
</evidence>
<comment type="similarity">
    <text evidence="1 5 6">Belongs to the universal ribosomal protein uS9 family.</text>
</comment>
<dbReference type="InterPro" id="IPR000754">
    <property type="entry name" value="Ribosomal_uS9"/>
</dbReference>
<evidence type="ECO:0000256" key="1">
    <source>
        <dbReference type="ARBA" id="ARBA00005251"/>
    </source>
</evidence>
<dbReference type="GO" id="GO:0003735">
    <property type="term" value="F:structural constituent of ribosome"/>
    <property type="evidence" value="ECO:0007669"/>
    <property type="project" value="InterPro"/>
</dbReference>
<dbReference type="InterPro" id="IPR014721">
    <property type="entry name" value="Ribsml_uS5_D2-typ_fold_subgr"/>
</dbReference>
<reference evidence="7 8" key="1">
    <citation type="journal article" date="2016" name="Environ. Microbiol.">
        <title>Genomic resolution of a cold subsurface aquifer community provides metabolic insights for novel microbes adapted to high CO concentrations.</title>
        <authorList>
            <person name="Probst A.J."/>
            <person name="Castelle C.J."/>
            <person name="Singh A."/>
            <person name="Brown C.T."/>
            <person name="Anantharaman K."/>
            <person name="Sharon I."/>
            <person name="Hug L.A."/>
            <person name="Burstein D."/>
            <person name="Emerson J.B."/>
            <person name="Thomas B.C."/>
            <person name="Banfield J.F."/>
        </authorList>
    </citation>
    <scope>NUCLEOTIDE SEQUENCE [LARGE SCALE GENOMIC DNA]</scope>
    <source>
        <strain evidence="7">CG2_30_40_21</strain>
    </source>
</reference>
<evidence type="ECO:0000256" key="2">
    <source>
        <dbReference type="ARBA" id="ARBA00022980"/>
    </source>
</evidence>
<dbReference type="GO" id="GO:0003723">
    <property type="term" value="F:RNA binding"/>
    <property type="evidence" value="ECO:0007669"/>
    <property type="project" value="TreeGrafter"/>
</dbReference>
<organism evidence="7 8">
    <name type="scientific">Candidatus Desantisbacteria bacterium CG2_30_40_21</name>
    <dbReference type="NCBI Taxonomy" id="1817895"/>
    <lineage>
        <taxon>Bacteria</taxon>
        <taxon>Candidatus Desantisiibacteriota</taxon>
    </lineage>
</organism>
<gene>
    <name evidence="5" type="primary">rpsI</name>
    <name evidence="7" type="ORF">AUJ95_07615</name>
</gene>
<dbReference type="InterPro" id="IPR020574">
    <property type="entry name" value="Ribosomal_uS9_CS"/>
</dbReference>
<evidence type="ECO:0000256" key="5">
    <source>
        <dbReference type="HAMAP-Rule" id="MF_00532"/>
    </source>
</evidence>
<dbReference type="NCBIfam" id="NF001099">
    <property type="entry name" value="PRK00132.1"/>
    <property type="match status" value="1"/>
</dbReference>
<evidence type="ECO:0000256" key="6">
    <source>
        <dbReference type="RuleBase" id="RU003815"/>
    </source>
</evidence>
<dbReference type="InterPro" id="IPR020568">
    <property type="entry name" value="Ribosomal_Su5_D2-typ_SF"/>
</dbReference>
<dbReference type="GO" id="GO:0006412">
    <property type="term" value="P:translation"/>
    <property type="evidence" value="ECO:0007669"/>
    <property type="project" value="UniProtKB-UniRule"/>
</dbReference>
<name>A0A1J5DZK6_9BACT</name>
<dbReference type="SUPFAM" id="SSF54211">
    <property type="entry name" value="Ribosomal protein S5 domain 2-like"/>
    <property type="match status" value="1"/>
</dbReference>
<dbReference type="Proteomes" id="UP000183085">
    <property type="component" value="Unassembled WGS sequence"/>
</dbReference>
<dbReference type="Gene3D" id="3.30.230.10">
    <property type="match status" value="1"/>
</dbReference>
<sequence>MKENQYYGTGRRKRAIARVRLVTGTGQMIVNGKEIKEYFGGLCDTQLPVVQQPLVATATISRYDVLVNVGGGGKIGQIGAICHGIARALLESNIELKAILRKGGFLTRDPREHERKKYGIYGRRRRFQYSKR</sequence>
<dbReference type="InterPro" id="IPR023035">
    <property type="entry name" value="Ribosomal_uS9_bac/plastid"/>
</dbReference>
<comment type="caution">
    <text evidence="7">The sequence shown here is derived from an EMBL/GenBank/DDBJ whole genome shotgun (WGS) entry which is preliminary data.</text>
</comment>
<dbReference type="PROSITE" id="PS00360">
    <property type="entry name" value="RIBOSOMAL_S9"/>
    <property type="match status" value="1"/>
</dbReference>
<dbReference type="HAMAP" id="MF_00532_B">
    <property type="entry name" value="Ribosomal_uS9_B"/>
    <property type="match status" value="1"/>
</dbReference>
<dbReference type="EMBL" id="MNYI01000197">
    <property type="protein sequence ID" value="OIP37786.1"/>
    <property type="molecule type" value="Genomic_DNA"/>
</dbReference>
<dbReference type="FunFam" id="3.30.230.10:FF:000001">
    <property type="entry name" value="30S ribosomal protein S9"/>
    <property type="match status" value="1"/>
</dbReference>
<evidence type="ECO:0000313" key="8">
    <source>
        <dbReference type="Proteomes" id="UP000183085"/>
    </source>
</evidence>
<keyword evidence="3 5" id="KW-0687">Ribonucleoprotein</keyword>
<dbReference type="GO" id="GO:0022627">
    <property type="term" value="C:cytosolic small ribosomal subunit"/>
    <property type="evidence" value="ECO:0007669"/>
    <property type="project" value="TreeGrafter"/>
</dbReference>
<dbReference type="PANTHER" id="PTHR21569">
    <property type="entry name" value="RIBOSOMAL PROTEIN S9"/>
    <property type="match status" value="1"/>
</dbReference>